<proteinExistence type="predicted"/>
<name>A0A3R8Q3N0_9FLAO</name>
<dbReference type="PANTHER" id="PTHR19384">
    <property type="entry name" value="NITRIC OXIDE SYNTHASE-RELATED"/>
    <property type="match status" value="1"/>
</dbReference>
<dbReference type="InterPro" id="IPR008254">
    <property type="entry name" value="Flavodoxin/NO_synth"/>
</dbReference>
<dbReference type="Pfam" id="PF00175">
    <property type="entry name" value="NAD_binding_1"/>
    <property type="match status" value="1"/>
</dbReference>
<feature type="transmembrane region" description="Helical" evidence="3">
    <location>
        <begin position="130"/>
        <end position="151"/>
    </location>
</feature>
<dbReference type="Gene3D" id="3.40.50.360">
    <property type="match status" value="1"/>
</dbReference>
<evidence type="ECO:0000259" key="5">
    <source>
        <dbReference type="PROSITE" id="PS51384"/>
    </source>
</evidence>
<dbReference type="InterPro" id="IPR001433">
    <property type="entry name" value="OxRdtase_FAD/NAD-bd"/>
</dbReference>
<organism evidence="6 7">
    <name type="scientific">Maribacter algicola</name>
    <dbReference type="NCBI Taxonomy" id="2498892"/>
    <lineage>
        <taxon>Bacteria</taxon>
        <taxon>Pseudomonadati</taxon>
        <taxon>Bacteroidota</taxon>
        <taxon>Flavobacteriia</taxon>
        <taxon>Flavobacteriales</taxon>
        <taxon>Flavobacteriaceae</taxon>
        <taxon>Maribacter</taxon>
    </lineage>
</organism>
<keyword evidence="1" id="KW-0285">Flavoprotein</keyword>
<dbReference type="PROSITE" id="PS51384">
    <property type="entry name" value="FAD_FR"/>
    <property type="match status" value="1"/>
</dbReference>
<dbReference type="EC" id="1.6.2.4" evidence="2"/>
<dbReference type="Proteomes" id="UP000286990">
    <property type="component" value="Unassembled WGS sequence"/>
</dbReference>
<dbReference type="OrthoDB" id="9789468at2"/>
<feature type="transmembrane region" description="Helical" evidence="3">
    <location>
        <begin position="171"/>
        <end position="195"/>
    </location>
</feature>
<dbReference type="InterPro" id="IPR001094">
    <property type="entry name" value="Flavdoxin-like"/>
</dbReference>
<accession>A0A3R8Q3N0</accession>
<dbReference type="InterPro" id="IPR029039">
    <property type="entry name" value="Flavoprotein-like_sf"/>
</dbReference>
<dbReference type="SUPFAM" id="SSF52343">
    <property type="entry name" value="Ferredoxin reductase-like, C-terminal NADP-linked domain"/>
    <property type="match status" value="1"/>
</dbReference>
<dbReference type="Pfam" id="PF00258">
    <property type="entry name" value="Flavodoxin_1"/>
    <property type="match status" value="1"/>
</dbReference>
<dbReference type="PRINTS" id="PR00371">
    <property type="entry name" value="FPNCR"/>
</dbReference>
<feature type="transmembrane region" description="Helical" evidence="3">
    <location>
        <begin position="298"/>
        <end position="322"/>
    </location>
</feature>
<keyword evidence="3" id="KW-0812">Transmembrane</keyword>
<keyword evidence="3" id="KW-0472">Membrane</keyword>
<dbReference type="PROSITE" id="PS50902">
    <property type="entry name" value="FLAVODOXIN_LIKE"/>
    <property type="match status" value="1"/>
</dbReference>
<sequence>MTISIWRYSHLLLALSTGLFLIMASITGIILAFEPIQSTIKPYKPITLSTVSVGETIGVLQEEYEEVLSITVDANDFVLADVLTREGESKQLYVHPKTGEALGEPSPQHPIFQFTTNLHRSLFLKSLGRFFVGLVSFLLCLIAATGLMLIIKRQGGIVKLFSKVQKDYFELRYHVILGRWFLIPIFIIAATGAYLSAEKFSLLPSTLVLHERVSPNVDVDESVRPQDLDIFKTTSLNNIRKINFPFTPFPEDYFEVALRDKEIYVHQYTGEILSEKPYPFTFLASRMSLVLHTGQGSILWSLVLLLASASILFFIYSGFVMWRKRIKNSVKISKKNADACTHIILVGSETGTTFGFAKSLEKALKKLGKEVLVTQLNNYQAYKNAEHLFILTATYGEGDPPTNARNFLGLLETVKQPNTLKYSTVGFGSTHYPNYCKYAIDVENRLATTLGFEKVVPLYNIDNQSYDAFSDWSVRWSEAMGERLDLPVLENKNKTLKLHEFVVVSKTEPNGDDTFLIRLKAKDNAKFRSGDLLEYRPQEDGIPRWFSIARIGQEILLSIKKHELGVVSNYFNSLNPSENLEAGIKPNPHFQFPKKAKELICISNGTGIAPFLGIIDENKHKTPIHLYWGGRNNASLKIYTPHLDKLHCEGKMKPLKVAFSREGTSKTYVQDLVAKDSQKISKSLENGAFIMICGSLRMQNDVLEVLEKITNKELEKPLNYFEAKGQIKMDCY</sequence>
<dbReference type="GO" id="GO:0050660">
    <property type="term" value="F:flavin adenine dinucleotide binding"/>
    <property type="evidence" value="ECO:0007669"/>
    <property type="project" value="TreeGrafter"/>
</dbReference>
<dbReference type="RefSeq" id="WP_125220934.1">
    <property type="nucleotide sequence ID" value="NZ_QUSX01000001.1"/>
</dbReference>
<dbReference type="EMBL" id="QUSX01000001">
    <property type="protein sequence ID" value="RRQ49095.1"/>
    <property type="molecule type" value="Genomic_DNA"/>
</dbReference>
<feature type="transmembrane region" description="Helical" evidence="3">
    <location>
        <begin position="12"/>
        <end position="33"/>
    </location>
</feature>
<dbReference type="InterPro" id="IPR001709">
    <property type="entry name" value="Flavoprot_Pyr_Nucl_cyt_Rdtase"/>
</dbReference>
<feature type="domain" description="FAD-binding FR-type" evidence="5">
    <location>
        <begin position="496"/>
        <end position="593"/>
    </location>
</feature>
<evidence type="ECO:0000313" key="6">
    <source>
        <dbReference type="EMBL" id="RRQ49095.1"/>
    </source>
</evidence>
<dbReference type="GO" id="GO:0005829">
    <property type="term" value="C:cytosol"/>
    <property type="evidence" value="ECO:0007669"/>
    <property type="project" value="TreeGrafter"/>
</dbReference>
<evidence type="ECO:0000259" key="4">
    <source>
        <dbReference type="PROSITE" id="PS50902"/>
    </source>
</evidence>
<dbReference type="InterPro" id="IPR017927">
    <property type="entry name" value="FAD-bd_FR_type"/>
</dbReference>
<dbReference type="SUPFAM" id="SSF52218">
    <property type="entry name" value="Flavoproteins"/>
    <property type="match status" value="1"/>
</dbReference>
<feature type="domain" description="Flavodoxin-like" evidence="4">
    <location>
        <begin position="342"/>
        <end position="481"/>
    </location>
</feature>
<evidence type="ECO:0000256" key="3">
    <source>
        <dbReference type="SAM" id="Phobius"/>
    </source>
</evidence>
<dbReference type="GO" id="GO:0004783">
    <property type="term" value="F:sulfite reductase (NADPH) activity"/>
    <property type="evidence" value="ECO:0007669"/>
    <property type="project" value="TreeGrafter"/>
</dbReference>
<gene>
    <name evidence="6" type="ORF">DZC72_00195</name>
</gene>
<reference evidence="7" key="1">
    <citation type="submission" date="2018-12" db="EMBL/GenBank/DDBJ databases">
        <title>Maribacter lutimaris sp. nov., isolated from marine sediment.</title>
        <authorList>
            <person name="Kim K.K."/>
        </authorList>
    </citation>
    <scope>NUCLEOTIDE SEQUENCE [LARGE SCALE GENOMIC DNA]</scope>
    <source>
        <strain evidence="7">PoM-212</strain>
    </source>
</reference>
<evidence type="ECO:0000256" key="2">
    <source>
        <dbReference type="ARBA" id="ARBA00023797"/>
    </source>
</evidence>
<dbReference type="GO" id="GO:0010181">
    <property type="term" value="F:FMN binding"/>
    <property type="evidence" value="ECO:0007669"/>
    <property type="project" value="InterPro"/>
</dbReference>
<dbReference type="InterPro" id="IPR017938">
    <property type="entry name" value="Riboflavin_synthase-like_b-brl"/>
</dbReference>
<dbReference type="InterPro" id="IPR039261">
    <property type="entry name" value="FNR_nucleotide-bd"/>
</dbReference>
<dbReference type="SUPFAM" id="SSF63380">
    <property type="entry name" value="Riboflavin synthase domain-like"/>
    <property type="match status" value="1"/>
</dbReference>
<keyword evidence="3" id="KW-1133">Transmembrane helix</keyword>
<dbReference type="PRINTS" id="PR00369">
    <property type="entry name" value="FLAVODOXIN"/>
</dbReference>
<dbReference type="InterPro" id="IPR005625">
    <property type="entry name" value="PepSY-ass_TM"/>
</dbReference>
<protein>
    <recommendedName>
        <fullName evidence="2">NADPH--hemoprotein reductase</fullName>
        <ecNumber evidence="2">1.6.2.4</ecNumber>
    </recommendedName>
</protein>
<dbReference type="AlphaFoldDB" id="A0A3R8Q3N0"/>
<evidence type="ECO:0000256" key="1">
    <source>
        <dbReference type="ARBA" id="ARBA00022630"/>
    </source>
</evidence>
<keyword evidence="7" id="KW-1185">Reference proteome</keyword>
<dbReference type="PANTHER" id="PTHR19384:SF17">
    <property type="entry name" value="NADPH--CYTOCHROME P450 REDUCTASE"/>
    <property type="match status" value="1"/>
</dbReference>
<dbReference type="Gene3D" id="3.40.50.80">
    <property type="entry name" value="Nucleotide-binding domain of ferredoxin-NADP reductase (FNR) module"/>
    <property type="match status" value="1"/>
</dbReference>
<comment type="caution">
    <text evidence="6">The sequence shown here is derived from an EMBL/GenBank/DDBJ whole genome shotgun (WGS) entry which is preliminary data.</text>
</comment>
<dbReference type="Pfam" id="PF03929">
    <property type="entry name" value="PepSY_TM"/>
    <property type="match status" value="1"/>
</dbReference>
<evidence type="ECO:0000313" key="7">
    <source>
        <dbReference type="Proteomes" id="UP000286990"/>
    </source>
</evidence>